<protein>
    <submittedName>
        <fullName evidence="2">Uncharacterized protein</fullName>
    </submittedName>
</protein>
<dbReference type="OMA" id="SIKDEWF"/>
<feature type="coiled-coil region" evidence="1">
    <location>
        <begin position="1"/>
        <end position="28"/>
    </location>
</feature>
<organism evidence="2 3">
    <name type="scientific">Entamoeba nuttalli (strain P19)</name>
    <name type="common">Amoeba</name>
    <dbReference type="NCBI Taxonomy" id="1076696"/>
    <lineage>
        <taxon>Eukaryota</taxon>
        <taxon>Amoebozoa</taxon>
        <taxon>Evosea</taxon>
        <taxon>Archamoebae</taxon>
        <taxon>Mastigamoebida</taxon>
        <taxon>Entamoebidae</taxon>
        <taxon>Entamoeba</taxon>
    </lineage>
</organism>
<accession>K2H4V1</accession>
<dbReference type="RefSeq" id="XP_008856256.1">
    <property type="nucleotide sequence ID" value="XM_008858034.1"/>
</dbReference>
<gene>
    <name evidence="2" type="ORF">ENU1_056960</name>
</gene>
<name>K2H4V1_ENTNP</name>
<dbReference type="OrthoDB" id="10305110at2759"/>
<dbReference type="Proteomes" id="UP000006769">
    <property type="component" value="Unassembled WGS sequence"/>
</dbReference>
<dbReference type="EMBL" id="JH926054">
    <property type="protein sequence ID" value="EKE41407.1"/>
    <property type="molecule type" value="Genomic_DNA"/>
</dbReference>
<evidence type="ECO:0000313" key="3">
    <source>
        <dbReference type="Proteomes" id="UP000006769"/>
    </source>
</evidence>
<reference evidence="2 3" key="1">
    <citation type="submission" date="2011-11" db="EMBL/GenBank/DDBJ databases">
        <authorList>
            <person name="Hannick L."/>
            <person name="Karamycheva S."/>
            <person name="Lorenzi H."/>
            <person name="Caler E."/>
        </authorList>
    </citation>
    <scope>NUCLEOTIDE SEQUENCE [LARGE SCALE GENOMIC DNA]</scope>
    <source>
        <strain evidence="2 3">P19</strain>
    </source>
</reference>
<dbReference type="VEuPathDB" id="AmoebaDB:ENU1_056960"/>
<evidence type="ECO:0000256" key="1">
    <source>
        <dbReference type="SAM" id="Coils"/>
    </source>
</evidence>
<keyword evidence="1" id="KW-0175">Coiled coil</keyword>
<sequence>MQDSMINNNDLLNEIQELILQIEIEADKNQRFNMEYTRLLKLKKENYDFNYLIGKQKIEEEYNSLVLEKQQLDILINRKRFEFRGLSNIPDNGIPLERLLESKKSTIMKVCGMIKDKELKFSSIKDEWFDLKKKTKNILHRLFVIKTIRNNVFCIYLNMDTKDEIFKCVFISLISFIPLKKDNFELEKIYSSTNDNLNIGGFVVQYLNNSIVQSPYPDFIPLTEIREMQIFKLIF</sequence>
<proteinExistence type="predicted"/>
<dbReference type="AlphaFoldDB" id="K2H4V1"/>
<dbReference type="GeneID" id="20072432"/>
<evidence type="ECO:0000313" key="2">
    <source>
        <dbReference type="EMBL" id="EKE41407.1"/>
    </source>
</evidence>